<sequence>MTRPVRTLLYAPADRPDLAAKALAGDADVVVLDLEDAVAPARKASARDALAGLIAAAPAGRPVQVRVNQEHAPWHADDLAAVAELPASVGLRVPKVNRPEAVRALAAALPGRPLHLLLEDALGIEHAFAVATADPAVATLGLGEADLRSDLGVSGEEGLAWVRSRVVTAARAAGLPAPAMSVYPHVTDLDGLRASCVAGRALGFVGRAAIHPRQLPAIRAAFTPDAAEVERAREVLDRVAGAHQAGVGAVVLADGTFLDVAMVERARSVVALAED</sequence>
<evidence type="ECO:0000313" key="7">
    <source>
        <dbReference type="EMBL" id="NKY23377.1"/>
    </source>
</evidence>
<dbReference type="Gene3D" id="3.20.20.60">
    <property type="entry name" value="Phosphoenolpyruvate-binding domains"/>
    <property type="match status" value="1"/>
</dbReference>
<dbReference type="InterPro" id="IPR005000">
    <property type="entry name" value="Aldolase/citrate-lyase_domain"/>
</dbReference>
<dbReference type="InterPro" id="IPR011206">
    <property type="entry name" value="Citrate_lyase_beta/mcl1/mcl2"/>
</dbReference>
<evidence type="ECO:0000256" key="3">
    <source>
        <dbReference type="ARBA" id="ARBA00022842"/>
    </source>
</evidence>
<evidence type="ECO:0000256" key="4">
    <source>
        <dbReference type="PIRSR" id="PIRSR015582-1"/>
    </source>
</evidence>
<protein>
    <submittedName>
        <fullName evidence="7">CoA ester lyase</fullName>
    </submittedName>
</protein>
<dbReference type="PANTHER" id="PTHR32308:SF10">
    <property type="entry name" value="CITRATE LYASE SUBUNIT BETA"/>
    <property type="match status" value="1"/>
</dbReference>
<feature type="binding site" evidence="5">
    <location>
        <position position="146"/>
    </location>
    <ligand>
        <name>Mg(2+)</name>
        <dbReference type="ChEBI" id="CHEBI:18420"/>
    </ligand>
</feature>
<dbReference type="EMBL" id="JAAXOX010000005">
    <property type="protein sequence ID" value="NKY23377.1"/>
    <property type="molecule type" value="Genomic_DNA"/>
</dbReference>
<dbReference type="GO" id="GO:0016829">
    <property type="term" value="F:lyase activity"/>
    <property type="evidence" value="ECO:0007669"/>
    <property type="project" value="UniProtKB-KW"/>
</dbReference>
<dbReference type="SUPFAM" id="SSF51621">
    <property type="entry name" value="Phosphoenolpyruvate/pyruvate domain"/>
    <property type="match status" value="1"/>
</dbReference>
<dbReference type="InterPro" id="IPR040442">
    <property type="entry name" value="Pyrv_kinase-like_dom_sf"/>
</dbReference>
<keyword evidence="3 5" id="KW-0460">Magnesium</keyword>
<reference evidence="7 8" key="1">
    <citation type="submission" date="2020-04" db="EMBL/GenBank/DDBJ databases">
        <title>MicrobeNet Type strains.</title>
        <authorList>
            <person name="Nicholson A.C."/>
        </authorList>
    </citation>
    <scope>NUCLEOTIDE SEQUENCE [LARGE SCALE GENOMIC DNA]</scope>
    <source>
        <strain evidence="7 8">ATCC BAA-788</strain>
    </source>
</reference>
<evidence type="ECO:0000259" key="6">
    <source>
        <dbReference type="Pfam" id="PF03328"/>
    </source>
</evidence>
<feature type="binding site" evidence="5">
    <location>
        <position position="119"/>
    </location>
    <ligand>
        <name>Mg(2+)</name>
        <dbReference type="ChEBI" id="CHEBI:18420"/>
    </ligand>
</feature>
<gene>
    <name evidence="7" type="ORF">HGA03_11960</name>
</gene>
<evidence type="ECO:0000256" key="5">
    <source>
        <dbReference type="PIRSR" id="PIRSR015582-2"/>
    </source>
</evidence>
<organism evidence="7 8">
    <name type="scientific">Cellulomonas denverensis</name>
    <dbReference type="NCBI Taxonomy" id="264297"/>
    <lineage>
        <taxon>Bacteria</taxon>
        <taxon>Bacillati</taxon>
        <taxon>Actinomycetota</taxon>
        <taxon>Actinomycetes</taxon>
        <taxon>Micrococcales</taxon>
        <taxon>Cellulomonadaceae</taxon>
        <taxon>Cellulomonas</taxon>
    </lineage>
</organism>
<keyword evidence="2 5" id="KW-0479">Metal-binding</keyword>
<dbReference type="GO" id="GO:0000287">
    <property type="term" value="F:magnesium ion binding"/>
    <property type="evidence" value="ECO:0007669"/>
    <property type="project" value="TreeGrafter"/>
</dbReference>
<dbReference type="InterPro" id="IPR015813">
    <property type="entry name" value="Pyrv/PenolPyrv_kinase-like_dom"/>
</dbReference>
<comment type="caution">
    <text evidence="7">The sequence shown here is derived from an EMBL/GenBank/DDBJ whole genome shotgun (WGS) entry which is preliminary data.</text>
</comment>
<dbReference type="PANTHER" id="PTHR32308">
    <property type="entry name" value="LYASE BETA SUBUNIT, PUTATIVE (AFU_ORTHOLOGUE AFUA_4G13030)-RELATED"/>
    <property type="match status" value="1"/>
</dbReference>
<feature type="binding site" evidence="4">
    <location>
        <position position="66"/>
    </location>
    <ligand>
        <name>substrate</name>
    </ligand>
</feature>
<evidence type="ECO:0000256" key="2">
    <source>
        <dbReference type="ARBA" id="ARBA00022723"/>
    </source>
</evidence>
<feature type="binding site" evidence="4">
    <location>
        <position position="119"/>
    </location>
    <ligand>
        <name>substrate</name>
    </ligand>
</feature>
<evidence type="ECO:0000313" key="8">
    <source>
        <dbReference type="Proteomes" id="UP000581206"/>
    </source>
</evidence>
<dbReference type="PIRSF" id="PIRSF015582">
    <property type="entry name" value="Cit_lyase_B"/>
    <property type="match status" value="1"/>
</dbReference>
<proteinExistence type="predicted"/>
<dbReference type="GO" id="GO:0006107">
    <property type="term" value="P:oxaloacetate metabolic process"/>
    <property type="evidence" value="ECO:0007669"/>
    <property type="project" value="TreeGrafter"/>
</dbReference>
<comment type="cofactor">
    <cofactor evidence="1">
        <name>Mg(2+)</name>
        <dbReference type="ChEBI" id="CHEBI:18420"/>
    </cofactor>
</comment>
<accession>A0A7X6QZR2</accession>
<keyword evidence="7" id="KW-0456">Lyase</keyword>
<evidence type="ECO:0000256" key="1">
    <source>
        <dbReference type="ARBA" id="ARBA00001946"/>
    </source>
</evidence>
<dbReference type="AlphaFoldDB" id="A0A7X6QZR2"/>
<dbReference type="Proteomes" id="UP000581206">
    <property type="component" value="Unassembled WGS sequence"/>
</dbReference>
<keyword evidence="8" id="KW-1185">Reference proteome</keyword>
<name>A0A7X6QZR2_9CELL</name>
<dbReference type="Pfam" id="PF03328">
    <property type="entry name" value="HpcH_HpaI"/>
    <property type="match status" value="1"/>
</dbReference>
<feature type="domain" description="HpcH/HpaI aldolase/citrate lyase" evidence="6">
    <location>
        <begin position="6"/>
        <end position="212"/>
    </location>
</feature>
<dbReference type="RefSeq" id="WP_168630501.1">
    <property type="nucleotide sequence ID" value="NZ_BONL01000002.1"/>
</dbReference>